<feature type="region of interest" description="Disordered" evidence="1">
    <location>
        <begin position="1"/>
        <end position="23"/>
    </location>
</feature>
<reference evidence="3" key="1">
    <citation type="journal article" date="2014" name="Genome Announc.">
        <title>Genome sequence and annotation of Acremonium chrysogenum, producer of the beta-lactam antibiotic cephalosporin C.</title>
        <authorList>
            <person name="Terfehr D."/>
            <person name="Dahlmann T.A."/>
            <person name="Specht T."/>
            <person name="Zadra I."/>
            <person name="Kuernsteiner H."/>
            <person name="Kueck U."/>
        </authorList>
    </citation>
    <scope>NUCLEOTIDE SEQUENCE [LARGE SCALE GENOMIC DNA]</scope>
    <source>
        <strain evidence="3">ATCC 11550 / CBS 779.69 / DSM 880 / IAM 14645 / JCM 23072 / IMI 49137</strain>
    </source>
</reference>
<evidence type="ECO:0000256" key="1">
    <source>
        <dbReference type="SAM" id="MobiDB-lite"/>
    </source>
</evidence>
<dbReference type="GO" id="GO:0003676">
    <property type="term" value="F:nucleic acid binding"/>
    <property type="evidence" value="ECO:0007669"/>
    <property type="project" value="InterPro"/>
</dbReference>
<gene>
    <name evidence="2" type="ORF">ACRE_045870</name>
</gene>
<feature type="compositionally biased region" description="Low complexity" evidence="1">
    <location>
        <begin position="133"/>
        <end position="144"/>
    </location>
</feature>
<name>A0A086T5K1_HAPC1</name>
<sequence length="549" mass="59568">MQNQRPARATTTNGSDGSDPHQSLIDSFASVMLASGVGLDDLTERLQEAMALGDHTDRSSRSQQDTSAPSSGLQSPFQPAQTPRGEFKPDRSIWDPPEGDSSSTLMSRKDIRNRLFNNMVNNDIIASSQPNASGNGSSRPSSGGQTSTSIEGKATLGTAGPRIPSLGRTFADPALLGPSLAHGSSSAAGLSQGLASLHIGSPTGGSTWAARDGNPIQHPAQPLPRLGTDPDRENNPYLEADAPWVNLETRRLPPRLSSPAAIDNTTRRSVSDNQTFRPMQAILNSSQRSQGQPHQHNHCRSLDAPPTFGSAPPHHPNTQALAFSDKYYGMHTEVNASADHLPDEQNCALWLRNLPPDITYHELLSSIRNIGRIWCTYINTPDFVTHSTAAAKVVFFAPESASLFLQHINSASEDASTPCPPCIRGFRIKADHNRIKYARHACTPKGPSRVLIVTGQDWFVNEESLTAWFADKFIFQVDEVIELVKAGGRAVVEFRFGSYRCQSQMGKMALDRIKPPGFEKVEYGDDPCEKGDSLVSYRVAAERIQGVGL</sequence>
<dbReference type="STRING" id="857340.A0A086T5K1"/>
<proteinExistence type="predicted"/>
<evidence type="ECO:0000313" key="3">
    <source>
        <dbReference type="Proteomes" id="UP000029964"/>
    </source>
</evidence>
<feature type="region of interest" description="Disordered" evidence="1">
    <location>
        <begin position="48"/>
        <end position="107"/>
    </location>
</feature>
<dbReference type="OrthoDB" id="3508416at2759"/>
<organism evidence="2 3">
    <name type="scientific">Hapsidospora chrysogenum (strain ATCC 11550 / CBS 779.69 / DSM 880 / IAM 14645 / JCM 23072 / IMI 49137)</name>
    <name type="common">Acremonium chrysogenum</name>
    <dbReference type="NCBI Taxonomy" id="857340"/>
    <lineage>
        <taxon>Eukaryota</taxon>
        <taxon>Fungi</taxon>
        <taxon>Dikarya</taxon>
        <taxon>Ascomycota</taxon>
        <taxon>Pezizomycotina</taxon>
        <taxon>Sordariomycetes</taxon>
        <taxon>Hypocreomycetidae</taxon>
        <taxon>Hypocreales</taxon>
        <taxon>Bionectriaceae</taxon>
        <taxon>Hapsidospora</taxon>
    </lineage>
</organism>
<dbReference type="AlphaFoldDB" id="A0A086T5K1"/>
<feature type="region of interest" description="Disordered" evidence="1">
    <location>
        <begin position="125"/>
        <end position="165"/>
    </location>
</feature>
<accession>A0A086T5K1</accession>
<dbReference type="SUPFAM" id="SSF54928">
    <property type="entry name" value="RNA-binding domain, RBD"/>
    <property type="match status" value="1"/>
</dbReference>
<comment type="caution">
    <text evidence="2">The sequence shown here is derived from an EMBL/GenBank/DDBJ whole genome shotgun (WGS) entry which is preliminary data.</text>
</comment>
<evidence type="ECO:0000313" key="2">
    <source>
        <dbReference type="EMBL" id="KFH44633.1"/>
    </source>
</evidence>
<protein>
    <recommendedName>
        <fullName evidence="4">RRM domain-containing protein</fullName>
    </recommendedName>
</protein>
<dbReference type="HOGENOM" id="CLU_496027_0_0_1"/>
<evidence type="ECO:0008006" key="4">
    <source>
        <dbReference type="Google" id="ProtNLM"/>
    </source>
</evidence>
<dbReference type="InterPro" id="IPR035979">
    <property type="entry name" value="RBD_domain_sf"/>
</dbReference>
<keyword evidence="3" id="KW-1185">Reference proteome</keyword>
<dbReference type="Proteomes" id="UP000029964">
    <property type="component" value="Unassembled WGS sequence"/>
</dbReference>
<feature type="compositionally biased region" description="Polar residues" evidence="1">
    <location>
        <begin position="61"/>
        <end position="81"/>
    </location>
</feature>
<feature type="region of interest" description="Disordered" evidence="1">
    <location>
        <begin position="205"/>
        <end position="229"/>
    </location>
</feature>
<dbReference type="EMBL" id="JPKY01000045">
    <property type="protein sequence ID" value="KFH44633.1"/>
    <property type="molecule type" value="Genomic_DNA"/>
</dbReference>